<evidence type="ECO:0000256" key="1">
    <source>
        <dbReference type="SAM" id="MobiDB-lite"/>
    </source>
</evidence>
<evidence type="ECO:0000313" key="2">
    <source>
        <dbReference type="EMBL" id="MPC51774.1"/>
    </source>
</evidence>
<feature type="compositionally biased region" description="Basic residues" evidence="1">
    <location>
        <begin position="1"/>
        <end position="13"/>
    </location>
</feature>
<gene>
    <name evidence="2" type="ORF">E2C01_045628</name>
</gene>
<dbReference type="Proteomes" id="UP000324222">
    <property type="component" value="Unassembled WGS sequence"/>
</dbReference>
<dbReference type="AlphaFoldDB" id="A0A5B7G5K1"/>
<organism evidence="2 3">
    <name type="scientific">Portunus trituberculatus</name>
    <name type="common">Swimming crab</name>
    <name type="synonym">Neptunus trituberculatus</name>
    <dbReference type="NCBI Taxonomy" id="210409"/>
    <lineage>
        <taxon>Eukaryota</taxon>
        <taxon>Metazoa</taxon>
        <taxon>Ecdysozoa</taxon>
        <taxon>Arthropoda</taxon>
        <taxon>Crustacea</taxon>
        <taxon>Multicrustacea</taxon>
        <taxon>Malacostraca</taxon>
        <taxon>Eumalacostraca</taxon>
        <taxon>Eucarida</taxon>
        <taxon>Decapoda</taxon>
        <taxon>Pleocyemata</taxon>
        <taxon>Brachyura</taxon>
        <taxon>Eubrachyura</taxon>
        <taxon>Portunoidea</taxon>
        <taxon>Portunidae</taxon>
        <taxon>Portuninae</taxon>
        <taxon>Portunus</taxon>
    </lineage>
</organism>
<accession>A0A5B7G5K1</accession>
<comment type="caution">
    <text evidence="2">The sequence shown here is derived from an EMBL/GenBank/DDBJ whole genome shotgun (WGS) entry which is preliminary data.</text>
</comment>
<proteinExistence type="predicted"/>
<feature type="region of interest" description="Disordered" evidence="1">
    <location>
        <begin position="1"/>
        <end position="113"/>
    </location>
</feature>
<dbReference type="EMBL" id="VSRR010010403">
    <property type="protein sequence ID" value="MPC51774.1"/>
    <property type="molecule type" value="Genomic_DNA"/>
</dbReference>
<name>A0A5B7G5K1_PORTR</name>
<reference evidence="2 3" key="1">
    <citation type="submission" date="2019-05" db="EMBL/GenBank/DDBJ databases">
        <title>Another draft genome of Portunus trituberculatus and its Hox gene families provides insights of decapod evolution.</title>
        <authorList>
            <person name="Jeong J.-H."/>
            <person name="Song I."/>
            <person name="Kim S."/>
            <person name="Choi T."/>
            <person name="Kim D."/>
            <person name="Ryu S."/>
            <person name="Kim W."/>
        </authorList>
    </citation>
    <scope>NUCLEOTIDE SEQUENCE [LARGE SCALE GENOMIC DNA]</scope>
    <source>
        <tissue evidence="2">Muscle</tissue>
    </source>
</reference>
<sequence length="113" mass="12897">MKIKRLVHQKIASRRQDTAGAESQGREQGEMRCQGELIKQGNPKTRREDRSGARLRKLAKVREEEKGEERREDEAGVLKSTEGKADKGKRETRPQTRAGKRKFNAPPQVLFSV</sequence>
<keyword evidence="3" id="KW-1185">Reference proteome</keyword>
<feature type="compositionally biased region" description="Basic and acidic residues" evidence="1">
    <location>
        <begin position="60"/>
        <end position="94"/>
    </location>
</feature>
<protein>
    <submittedName>
        <fullName evidence="2">Uncharacterized protein</fullName>
    </submittedName>
</protein>
<evidence type="ECO:0000313" key="3">
    <source>
        <dbReference type="Proteomes" id="UP000324222"/>
    </source>
</evidence>